<dbReference type="RefSeq" id="WP_170022499.1">
    <property type="nucleotide sequence ID" value="NZ_JABCSC020000003.1"/>
</dbReference>
<dbReference type="EMBL" id="JABCSC020000003">
    <property type="protein sequence ID" value="NSL56173.1"/>
    <property type="molecule type" value="Genomic_DNA"/>
</dbReference>
<dbReference type="PROSITE" id="PS51787">
    <property type="entry name" value="LON_N"/>
    <property type="match status" value="1"/>
</dbReference>
<evidence type="ECO:0000259" key="1">
    <source>
        <dbReference type="PROSITE" id="PS51787"/>
    </source>
</evidence>
<name>A0ABX2IJW7_9RHOO</name>
<evidence type="ECO:0000313" key="3">
    <source>
        <dbReference type="Proteomes" id="UP000778523"/>
    </source>
</evidence>
<dbReference type="Gene3D" id="2.30.130.40">
    <property type="entry name" value="LON domain-like"/>
    <property type="match status" value="1"/>
</dbReference>
<dbReference type="PANTHER" id="PTHR46732">
    <property type="entry name" value="ATP-DEPENDENT PROTEASE LA (LON) DOMAIN PROTEIN"/>
    <property type="match status" value="1"/>
</dbReference>
<dbReference type="SMART" id="SM00464">
    <property type="entry name" value="LON"/>
    <property type="match status" value="1"/>
</dbReference>
<protein>
    <submittedName>
        <fullName evidence="2">LON peptidase substrate-binding domain-containing protein</fullName>
    </submittedName>
</protein>
<keyword evidence="3" id="KW-1185">Reference proteome</keyword>
<dbReference type="SUPFAM" id="SSF88697">
    <property type="entry name" value="PUA domain-like"/>
    <property type="match status" value="1"/>
</dbReference>
<feature type="domain" description="Lon N-terminal" evidence="1">
    <location>
        <begin position="7"/>
        <end position="194"/>
    </location>
</feature>
<evidence type="ECO:0000313" key="2">
    <source>
        <dbReference type="EMBL" id="NSL56173.1"/>
    </source>
</evidence>
<dbReference type="InterPro" id="IPR015947">
    <property type="entry name" value="PUA-like_sf"/>
</dbReference>
<gene>
    <name evidence="2" type="ORF">HJ583_014125</name>
</gene>
<dbReference type="PANTHER" id="PTHR46732:SF8">
    <property type="entry name" value="ATP-DEPENDENT PROTEASE LA (LON) DOMAIN PROTEIN"/>
    <property type="match status" value="1"/>
</dbReference>
<dbReference type="InterPro" id="IPR046336">
    <property type="entry name" value="Lon_prtase_N_sf"/>
</dbReference>
<dbReference type="Gene3D" id="1.10.4060.10">
    <property type="entry name" value="BPP1347 like domain"/>
    <property type="match status" value="1"/>
</dbReference>
<reference evidence="2 3" key="1">
    <citation type="submission" date="2020-06" db="EMBL/GenBank/DDBJ databases">
        <title>Draft genome of Uliginosibacterium sp. IMCC34675.</title>
        <authorList>
            <person name="Song J."/>
        </authorList>
    </citation>
    <scope>NUCLEOTIDE SEQUENCE [LARGE SCALE GENOMIC DNA]</scope>
    <source>
        <strain evidence="2 3">IMCC34675</strain>
    </source>
</reference>
<organism evidence="2 3">
    <name type="scientific">Uliginosibacterium aquaticum</name>
    <dbReference type="NCBI Taxonomy" id="2731212"/>
    <lineage>
        <taxon>Bacteria</taxon>
        <taxon>Pseudomonadati</taxon>
        <taxon>Pseudomonadota</taxon>
        <taxon>Betaproteobacteria</taxon>
        <taxon>Rhodocyclales</taxon>
        <taxon>Zoogloeaceae</taxon>
        <taxon>Uliginosibacterium</taxon>
    </lineage>
</organism>
<dbReference type="InterPro" id="IPR003111">
    <property type="entry name" value="Lon_prtase_N"/>
</dbReference>
<sequence length="200" mass="22180">MPASQSLPLFPLQSVLFPHSRMNLRVFEARYLDMIGRCMQANAPFGICLIAEGSEVGAPALPHRIGTEALIVDWDMSQPGILGLVVRGGRRFRILEQEVDSQGLLTGEIEWLGEPANEPPAAEFLNLLPLLAVVLKDAGEARIPRPYALDDASWVGYRYAEILPIQPLARQRLLELDDAQLRLRIIADYLTQQGLLKSVS</sequence>
<dbReference type="Pfam" id="PF02190">
    <property type="entry name" value="LON_substr_bdg"/>
    <property type="match status" value="1"/>
</dbReference>
<accession>A0ABX2IJW7</accession>
<dbReference type="Proteomes" id="UP000778523">
    <property type="component" value="Unassembled WGS sequence"/>
</dbReference>
<comment type="caution">
    <text evidence="2">The sequence shown here is derived from an EMBL/GenBank/DDBJ whole genome shotgun (WGS) entry which is preliminary data.</text>
</comment>
<proteinExistence type="predicted"/>